<dbReference type="PANTHER" id="PTHR43272:SF33">
    <property type="entry name" value="AMP-BINDING DOMAIN-CONTAINING PROTEIN-RELATED"/>
    <property type="match status" value="1"/>
</dbReference>
<dbReference type="GO" id="GO:0031177">
    <property type="term" value="F:phosphopantetheine binding"/>
    <property type="evidence" value="ECO:0007669"/>
    <property type="project" value="InterPro"/>
</dbReference>
<dbReference type="GO" id="GO:0004467">
    <property type="term" value="F:long-chain fatty acid-CoA ligase activity"/>
    <property type="evidence" value="ECO:0007669"/>
    <property type="project" value="TreeGrafter"/>
</dbReference>
<organism evidence="6 7">
    <name type="scientific">Rhodococcoides kroppenstedtii</name>
    <dbReference type="NCBI Taxonomy" id="293050"/>
    <lineage>
        <taxon>Bacteria</taxon>
        <taxon>Bacillati</taxon>
        <taxon>Actinomycetota</taxon>
        <taxon>Actinomycetes</taxon>
        <taxon>Mycobacteriales</taxon>
        <taxon>Nocardiaceae</taxon>
        <taxon>Rhodococcoides</taxon>
    </lineage>
</organism>
<evidence type="ECO:0000259" key="5">
    <source>
        <dbReference type="PROSITE" id="PS50075"/>
    </source>
</evidence>
<dbReference type="GO" id="GO:0005524">
    <property type="term" value="F:ATP binding"/>
    <property type="evidence" value="ECO:0007669"/>
    <property type="project" value="UniProtKB-KW"/>
</dbReference>
<gene>
    <name evidence="6" type="ORF">SAMN05444374_11494</name>
</gene>
<dbReference type="InterPro" id="IPR020806">
    <property type="entry name" value="PKS_PP-bd"/>
</dbReference>
<name>A0A1I0U7E5_9NOCA</name>
<dbReference type="CDD" id="cd05235">
    <property type="entry name" value="SDR_e1"/>
    <property type="match status" value="1"/>
</dbReference>
<dbReference type="InterPro" id="IPR036736">
    <property type="entry name" value="ACP-like_sf"/>
</dbReference>
<dbReference type="SMART" id="SM00823">
    <property type="entry name" value="PKS_PP"/>
    <property type="match status" value="1"/>
</dbReference>
<dbReference type="PROSITE" id="PS00455">
    <property type="entry name" value="AMP_BINDING"/>
    <property type="match status" value="1"/>
</dbReference>
<dbReference type="SUPFAM" id="SSF51735">
    <property type="entry name" value="NAD(P)-binding Rossmann-fold domains"/>
    <property type="match status" value="1"/>
</dbReference>
<evidence type="ECO:0000256" key="1">
    <source>
        <dbReference type="ARBA" id="ARBA00022450"/>
    </source>
</evidence>
<dbReference type="Pfam" id="PF00550">
    <property type="entry name" value="PP-binding"/>
    <property type="match status" value="1"/>
</dbReference>
<keyword evidence="1" id="KW-0596">Phosphopantetheine</keyword>
<dbReference type="Pfam" id="PF00501">
    <property type="entry name" value="AMP-binding"/>
    <property type="match status" value="1"/>
</dbReference>
<keyword evidence="3" id="KW-0547">Nucleotide-binding</keyword>
<feature type="domain" description="Carrier" evidence="5">
    <location>
        <begin position="631"/>
        <end position="706"/>
    </location>
</feature>
<dbReference type="InterPro" id="IPR025110">
    <property type="entry name" value="AMP-bd_C"/>
</dbReference>
<dbReference type="InterPro" id="IPR010080">
    <property type="entry name" value="Thioester_reductase-like_dom"/>
</dbReference>
<dbReference type="PANTHER" id="PTHR43272">
    <property type="entry name" value="LONG-CHAIN-FATTY-ACID--COA LIGASE"/>
    <property type="match status" value="1"/>
</dbReference>
<evidence type="ECO:0000313" key="6">
    <source>
        <dbReference type="EMBL" id="SFA59934.1"/>
    </source>
</evidence>
<dbReference type="AlphaFoldDB" id="A0A1I0U7E5"/>
<dbReference type="InterPro" id="IPR046407">
    <property type="entry name" value="CAR"/>
</dbReference>
<dbReference type="NCBIfam" id="TIGR01746">
    <property type="entry name" value="Thioester-redct"/>
    <property type="match status" value="1"/>
</dbReference>
<dbReference type="NCBIfam" id="NF041592">
    <property type="entry name" value="carboxyl_red"/>
    <property type="match status" value="1"/>
</dbReference>
<dbReference type="InterPro" id="IPR042099">
    <property type="entry name" value="ANL_N_sf"/>
</dbReference>
<dbReference type="EMBL" id="FOJN01000014">
    <property type="protein sequence ID" value="SFA59934.1"/>
    <property type="molecule type" value="Genomic_DNA"/>
</dbReference>
<accession>A0A1I0U7E5</accession>
<dbReference type="GO" id="GO:0016020">
    <property type="term" value="C:membrane"/>
    <property type="evidence" value="ECO:0007669"/>
    <property type="project" value="TreeGrafter"/>
</dbReference>
<reference evidence="6 7" key="1">
    <citation type="submission" date="2016-10" db="EMBL/GenBank/DDBJ databases">
        <authorList>
            <person name="de Groot N.N."/>
        </authorList>
    </citation>
    <scope>NUCLEOTIDE SEQUENCE [LARGE SCALE GENOMIC DNA]</scope>
    <source>
        <strain evidence="6 7">DSM 44908</strain>
    </source>
</reference>
<dbReference type="Proteomes" id="UP000182054">
    <property type="component" value="Unassembled WGS sequence"/>
</dbReference>
<dbReference type="InterPro" id="IPR009081">
    <property type="entry name" value="PP-bd_ACP"/>
</dbReference>
<dbReference type="GO" id="GO:0016620">
    <property type="term" value="F:oxidoreductase activity, acting on the aldehyde or oxo group of donors, NAD or NADP as acceptor"/>
    <property type="evidence" value="ECO:0007669"/>
    <property type="project" value="InterPro"/>
</dbReference>
<dbReference type="Gene3D" id="1.10.1200.10">
    <property type="entry name" value="ACP-like"/>
    <property type="match status" value="1"/>
</dbReference>
<keyword evidence="6" id="KW-0436">Ligase</keyword>
<dbReference type="InterPro" id="IPR036291">
    <property type="entry name" value="NAD(P)-bd_dom_sf"/>
</dbReference>
<proteinExistence type="predicted"/>
<dbReference type="Pfam" id="PF13193">
    <property type="entry name" value="AMP-binding_C"/>
    <property type="match status" value="1"/>
</dbReference>
<dbReference type="Gene3D" id="3.40.50.720">
    <property type="entry name" value="NAD(P)-binding Rossmann-like Domain"/>
    <property type="match status" value="1"/>
</dbReference>
<dbReference type="RefSeq" id="WP_068362720.1">
    <property type="nucleotide sequence ID" value="NZ_FOJN01000014.1"/>
</dbReference>
<dbReference type="SUPFAM" id="SSF47336">
    <property type="entry name" value="ACP-like"/>
    <property type="match status" value="1"/>
</dbReference>
<dbReference type="GO" id="GO:0050661">
    <property type="term" value="F:NADP binding"/>
    <property type="evidence" value="ECO:0007669"/>
    <property type="project" value="InterPro"/>
</dbReference>
<keyword evidence="4" id="KW-0067">ATP-binding</keyword>
<evidence type="ECO:0000256" key="4">
    <source>
        <dbReference type="ARBA" id="ARBA00022840"/>
    </source>
</evidence>
<dbReference type="Gene3D" id="3.40.50.12780">
    <property type="entry name" value="N-terminal domain of ligase-like"/>
    <property type="match status" value="1"/>
</dbReference>
<dbReference type="InterPro" id="IPR013120">
    <property type="entry name" value="FAR_NAD-bd"/>
</dbReference>
<dbReference type="PROSITE" id="PS50075">
    <property type="entry name" value="CARRIER"/>
    <property type="match status" value="1"/>
</dbReference>
<sequence>MTTTAPHVTTAAPDPAVSERLAAAAPDLHRMIETVMTEYADRPAAAERVRRVVTDVSGRRRTEPVADVVTLTYADLWSRAGAVARHLVDHVAPGGVLATLGFASSDYVVAELATVRLGAVALPLQTGASVDRLVDIAAEAGPTALVVDSEHLRTAAALATRSDIAAVVVMNHDARVDDDLDRLAEARAAVPDGVEVVPLVDVLGRAAGEDAPTVDLPTLTPDPDRLAALVYTSGSTGTPKGAMHTDALVARQWAANLLDGTGPFGAPDAGPGPVVALDYLPMSHLAGRALVTSTLAAGGTVHFAATSDLSTLLDDFALARPTTVLLVPRVCDLVRSEADAAVDRRARETGRTADEVRAQVHADLRDRVFGGRVASAVVGTAPATPDAVATVSDVLGVPVHDMYGSTEAGHVLVDGVLMRPPVLDYRLEDVPELGYSTADRPHPRGELLLRTASLTPGYYRRADATAGVMTDDGFYRTGDVFAEIGPDRLQYVDRRKNVVKLAQGEFVALSHLDAVYAASDAVDQIHVHGDGTRSYVLAVVVPAAGRTPRDVITSLQEIARREGLASYEVPRDVVVADEPFTTANGLLSGANKQLRPAISARYADALEARYREIDGGGRDRLEALRNDVATTPTVDVVRRAAAGQLGLAEEDVAATDRFTDLGGDSLSAVSFGAILRDLFDVEVPVTAVVSPTADLAAVAESVDRARATAESGDTASTLTFESVHGTDPDEVLADDLTPERVLGSDFSAAARRAEGPRDNVRTVLVTGATGYLGRFLLLDWLERMDAVDGRVVTLVRARSAEDARRRLDATFGAIGDARGVGAGDHAVDPELLDRWTSLADRRLDIEVGDVARPRLGLSDERWDRLADDVDHIVHPAAMVNHALPYREMFSPNVGGTAEVIRLATTHHLKPVDYLSTVAVTVGAEALTEEGDIRLESPRRSLGGDYANGYATSKWAGEVLLRNTFDAVGLPVTVFRSNMILAHPRWRGQVNVPDVFTRTLASVAACSLAPRTFYAASGAERPRAHYDGLPVDFTAAAIAELGSRDRRDFRTYHVVNPHHDGISWDVVIDWLEDAGVSVDRIDDHDEWYRRFHDALSALPEPMRSHSVLPLIHAYREPTPPLDGSPIPAERFRAAVRESLAPRWSDIPHLGPDLVAKYVRDLEALGIVALQRA</sequence>
<evidence type="ECO:0000256" key="2">
    <source>
        <dbReference type="ARBA" id="ARBA00022553"/>
    </source>
</evidence>
<dbReference type="InterPro" id="IPR020845">
    <property type="entry name" value="AMP-binding_CS"/>
</dbReference>
<dbReference type="GeneID" id="85487140"/>
<protein>
    <submittedName>
        <fullName evidence="6">Fatty acid CoA ligase FadD9</fullName>
    </submittedName>
</protein>
<dbReference type="OrthoDB" id="2472181at2"/>
<evidence type="ECO:0000256" key="3">
    <source>
        <dbReference type="ARBA" id="ARBA00022741"/>
    </source>
</evidence>
<evidence type="ECO:0000313" key="7">
    <source>
        <dbReference type="Proteomes" id="UP000182054"/>
    </source>
</evidence>
<keyword evidence="2" id="KW-0597">Phosphoprotein</keyword>
<dbReference type="SUPFAM" id="SSF56801">
    <property type="entry name" value="Acetyl-CoA synthetase-like"/>
    <property type="match status" value="1"/>
</dbReference>
<dbReference type="Pfam" id="PF07993">
    <property type="entry name" value="NAD_binding_4"/>
    <property type="match status" value="1"/>
</dbReference>
<dbReference type="InterPro" id="IPR000873">
    <property type="entry name" value="AMP-dep_synth/lig_dom"/>
</dbReference>